<accession>A0ACC7LGK7</accession>
<keyword evidence="1" id="KW-0547">Nucleotide-binding</keyword>
<sequence length="1318" mass="151070">MRCALLILLLFFQVDVRSQIKWSDFDNYTRYTVNDGLPTNTVHNLVEDEDGFLWLGSKKGVSRFDGSTFVNFPNYYENDEPKSIGDVLKLAIDNEGKHIYITSRSGILVSSIKTPKFKPISEYYPNIDFKIGNCRSLYIDLDDHLWAGISGKGLLKINLKSGDNELIHIREIDPNNKPFEEFYQIDAIVPDDVNPEILWLGTTEGLIIYDKSDNSYQIKQYQNNKASFHRYINDVLPLRDKVFVGTNGADWYVLEKSNKATYQIIERDSDFFHFEITKLFKDADGTLWISSYFRGLVQYDPDKKRLIRGVNNNYDKGRVLGITLRDSRGIIWFCDGNGLYKYNPNSSSKSIDLIKNNEFDYPFAMKRIVQIGDHYYICPTDGAELYRISASDLNPTIIPIPPLIEKSGVTVRDIVAMKNDHLLVLGNKSVHFLNTKNNVVTEPPLKTPDIQPIFFRSVAKDKNENFWIATNRDGLYRYNYDSLTFRRYKKEFKGKTSRDYDYFKSLYVDSDNNLWIGQASTSVMNLQNDSIFCLNPDYNYENTLPFGGFYEDKSNRIWVANLFDGISYVDKSNLKSGLNRVLEGSFDGIYRYSDSIVWTVGEGKLGLLNTNMLSHQKINLKPSTHFTGPIVEMENGEYLIGYNNGVLVYDSEKYQSDKELPQTYIYQLKANNDLWYSGADLDQQNFNLPSGTKSLSLTISAMVFQHPEQVSFQYKLDDDIWIDMGNNREINLSNLRQGNYLLDVKAFNAMGNSTTTRSFNFVVQPFWYTSDVAIIFYLLLLTGLVYAFYKFNLNRKLALVERNRIKEIDELKSKMFANISHELRTPLTLIKGFTAMLLKNDKPTQIKNLSKAIESNNDQLLNLVDQMLDLSALDSNKMEIKYKNGDVVKFIKKCVELYKSYSKSKLQHLGFHSKLNELRMDFDDDKLQKILNNLLSNAIKHTPENGRIDLNLSQKDQWLYISVTDTGRGIAQKDLDQVFDRYYKTHDLYGKEGSGIGLALTKELVNLLGGSIQVQSKKGQGSRFTVTLPIKNEAQETPTNHFLPFVEKDSWPETPIEPKNTPVGKPTILLVEDNKDIQHFITALLANKYNIVLANDGSEGIKQAQKKDIDFIISDVMMPHTDGFEFCVRIKSNVATSHIPFLMLSARTDTKDKQKAYSLGVDAYLTKPFAPDELISIINNLLLKQKARQNYLLELLAIKKPQVEQPDINKLDEELVAKLQKIILGNPTKLSANDIAKELLVSRTQLHRKIKSLTGKSLTQYANHIRIEKAKHLLQTTDLQIKEIAYTTGFESPSYFIRLFKKEVGDTPENFKNKVAPN</sequence>
<keyword evidence="1" id="KW-0067">ATP-binding</keyword>
<organism evidence="1 2">
    <name type="scientific">Meishania litoralis</name>
    <dbReference type="NCBI Taxonomy" id="3434685"/>
    <lineage>
        <taxon>Bacteria</taxon>
        <taxon>Pseudomonadati</taxon>
        <taxon>Bacteroidota</taxon>
        <taxon>Flavobacteriia</taxon>
        <taxon>Flavobacteriales</taxon>
        <taxon>Flavobacteriaceae</taxon>
        <taxon>Meishania</taxon>
    </lineage>
</organism>
<dbReference type="Proteomes" id="UP001595191">
    <property type="component" value="Unassembled WGS sequence"/>
</dbReference>
<evidence type="ECO:0000313" key="1">
    <source>
        <dbReference type="EMBL" id="MFH6602781.1"/>
    </source>
</evidence>
<keyword evidence="2" id="KW-1185">Reference proteome</keyword>
<reference evidence="1" key="1">
    <citation type="submission" date="2024-09" db="EMBL/GenBank/DDBJ databases">
        <authorList>
            <person name="Liu J."/>
        </authorList>
    </citation>
    <scope>NUCLEOTIDE SEQUENCE</scope>
    <source>
        <strain evidence="1">NBU2967</strain>
    </source>
</reference>
<proteinExistence type="predicted"/>
<dbReference type="EMBL" id="JBHFPV010000001">
    <property type="protein sequence ID" value="MFH6602781.1"/>
    <property type="molecule type" value="Genomic_DNA"/>
</dbReference>
<gene>
    <name evidence="1" type="ORF">ACEZ3G_04780</name>
</gene>
<protein>
    <submittedName>
        <fullName evidence="1">ATP-binding protein</fullName>
    </submittedName>
</protein>
<comment type="caution">
    <text evidence="1">The sequence shown here is derived from an EMBL/GenBank/DDBJ whole genome shotgun (WGS) entry which is preliminary data.</text>
</comment>
<name>A0ACC7LGK7_9FLAO</name>
<evidence type="ECO:0000313" key="2">
    <source>
        <dbReference type="Proteomes" id="UP001595191"/>
    </source>
</evidence>